<dbReference type="Proteomes" id="UP000319255">
    <property type="component" value="Unassembled WGS sequence"/>
</dbReference>
<dbReference type="EMBL" id="VFRP01000031">
    <property type="protein sequence ID" value="TPE47389.1"/>
    <property type="molecule type" value="Genomic_DNA"/>
</dbReference>
<dbReference type="RefSeq" id="WP_140455936.1">
    <property type="nucleotide sequence ID" value="NZ_VFRP01000031.1"/>
</dbReference>
<evidence type="ECO:0000313" key="3">
    <source>
        <dbReference type="Proteomes" id="UP000319255"/>
    </source>
</evidence>
<dbReference type="AlphaFoldDB" id="A0A501WCS9"/>
<sequence>MSDGADPLAAARRAVWIDTEAEQRVPLGAPLLDGALGGGLARGRLHEIFACEAADATAASGFAAMLATRLPGAILWLRRAGARGVPYPPGLAALGLDPARLILATLPDPTALLRAAADAARCPGVGVVVAVARGESRALDLAASRRLALAAERSGATVLLVRIEARECPSAARTRWRVAAAPSLPLAGRAPGAPALRLELPRRRGGPPAGPWLMEWDRAERCLRPFGETRGDTFADGVLPDGAALPGAVPAASLRGPDPGERRIA</sequence>
<evidence type="ECO:0000313" key="2">
    <source>
        <dbReference type="EMBL" id="TPE47389.1"/>
    </source>
</evidence>
<dbReference type="OrthoDB" id="7630980at2"/>
<gene>
    <name evidence="2" type="ORF">FJM51_20170</name>
</gene>
<evidence type="ECO:0000256" key="1">
    <source>
        <dbReference type="SAM" id="MobiDB-lite"/>
    </source>
</evidence>
<evidence type="ECO:0008006" key="4">
    <source>
        <dbReference type="Google" id="ProtNLM"/>
    </source>
</evidence>
<reference evidence="2 3" key="1">
    <citation type="submission" date="2019-06" db="EMBL/GenBank/DDBJ databases">
        <title>A novel bacterium of genus Amaricoccus, isolated from marine sediment.</title>
        <authorList>
            <person name="Huang H."/>
            <person name="Mo K."/>
            <person name="Hu Y."/>
        </authorList>
    </citation>
    <scope>NUCLEOTIDE SEQUENCE [LARGE SCALE GENOMIC DNA]</scope>
    <source>
        <strain evidence="2 3">HB172011</strain>
    </source>
</reference>
<dbReference type="SUPFAM" id="SSF52540">
    <property type="entry name" value="P-loop containing nucleoside triphosphate hydrolases"/>
    <property type="match status" value="1"/>
</dbReference>
<proteinExistence type="predicted"/>
<organism evidence="2 3">
    <name type="scientific">Amaricoccus solimangrovi</name>
    <dbReference type="NCBI Taxonomy" id="2589815"/>
    <lineage>
        <taxon>Bacteria</taxon>
        <taxon>Pseudomonadati</taxon>
        <taxon>Pseudomonadota</taxon>
        <taxon>Alphaproteobacteria</taxon>
        <taxon>Rhodobacterales</taxon>
        <taxon>Paracoccaceae</taxon>
        <taxon>Amaricoccus</taxon>
    </lineage>
</organism>
<protein>
    <recommendedName>
        <fullName evidence="4">Protein ImuA</fullName>
    </recommendedName>
</protein>
<dbReference type="InterPro" id="IPR027417">
    <property type="entry name" value="P-loop_NTPase"/>
</dbReference>
<name>A0A501WCS9_9RHOB</name>
<feature type="region of interest" description="Disordered" evidence="1">
    <location>
        <begin position="246"/>
        <end position="265"/>
    </location>
</feature>
<keyword evidence="3" id="KW-1185">Reference proteome</keyword>
<accession>A0A501WCS9</accession>
<comment type="caution">
    <text evidence="2">The sequence shown here is derived from an EMBL/GenBank/DDBJ whole genome shotgun (WGS) entry which is preliminary data.</text>
</comment>
<dbReference type="Gene3D" id="3.40.50.300">
    <property type="entry name" value="P-loop containing nucleotide triphosphate hydrolases"/>
    <property type="match status" value="1"/>
</dbReference>